<organism evidence="1 2">
    <name type="scientific">Kribbella soli</name>
    <dbReference type="NCBI Taxonomy" id="1124743"/>
    <lineage>
        <taxon>Bacteria</taxon>
        <taxon>Bacillati</taxon>
        <taxon>Actinomycetota</taxon>
        <taxon>Actinomycetes</taxon>
        <taxon>Propionibacteriales</taxon>
        <taxon>Kribbellaceae</taxon>
        <taxon>Kribbella</taxon>
    </lineage>
</organism>
<accession>A0A4R0HNE6</accession>
<reference evidence="1 2" key="1">
    <citation type="submission" date="2019-02" db="EMBL/GenBank/DDBJ databases">
        <title>Kribbella capetownensis sp. nov. and Kribbella speibonae sp. nov., isolated from soil.</title>
        <authorList>
            <person name="Curtis S.M."/>
            <person name="Norton I."/>
            <person name="Everest G.J."/>
            <person name="Meyers P.R."/>
        </authorList>
    </citation>
    <scope>NUCLEOTIDE SEQUENCE [LARGE SCALE GENOMIC DNA]</scope>
    <source>
        <strain evidence="1 2">KCTC 29219</strain>
    </source>
</reference>
<dbReference type="SUPFAM" id="SSF82171">
    <property type="entry name" value="DPP6 N-terminal domain-like"/>
    <property type="match status" value="1"/>
</dbReference>
<dbReference type="Gene3D" id="2.120.10.30">
    <property type="entry name" value="TolB, C-terminal domain"/>
    <property type="match status" value="1"/>
</dbReference>
<dbReference type="OrthoDB" id="9758793at2"/>
<protein>
    <recommendedName>
        <fullName evidence="3">WD40 repeat protein</fullName>
    </recommendedName>
</protein>
<proteinExistence type="predicted"/>
<keyword evidence="2" id="KW-1185">Reference proteome</keyword>
<evidence type="ECO:0008006" key="3">
    <source>
        <dbReference type="Google" id="ProtNLM"/>
    </source>
</evidence>
<name>A0A4R0HNE6_9ACTN</name>
<dbReference type="InterPro" id="IPR011042">
    <property type="entry name" value="6-blade_b-propeller_TolB-like"/>
</dbReference>
<dbReference type="Proteomes" id="UP000292346">
    <property type="component" value="Unassembled WGS sequence"/>
</dbReference>
<evidence type="ECO:0000313" key="1">
    <source>
        <dbReference type="EMBL" id="TCC11868.1"/>
    </source>
</evidence>
<dbReference type="RefSeq" id="WP_131336915.1">
    <property type="nucleotide sequence ID" value="NZ_SJJZ01000001.1"/>
</dbReference>
<evidence type="ECO:0000313" key="2">
    <source>
        <dbReference type="Proteomes" id="UP000292346"/>
    </source>
</evidence>
<gene>
    <name evidence="1" type="ORF">E0H45_11705</name>
</gene>
<dbReference type="EMBL" id="SJJZ01000001">
    <property type="protein sequence ID" value="TCC11868.1"/>
    <property type="molecule type" value="Genomic_DNA"/>
</dbReference>
<dbReference type="AlphaFoldDB" id="A0A4R0HNE6"/>
<sequence length="124" mass="13351">MRVDGSGLRQLTSYSLDVGVKHDWAPDSSRIAIITHADRQPAGTSANVATIRPDGSGLRLLTRFSGGAVNAFTGSSSPDGRWITYRLEDRGTFALTKLRADGGGHPQQILSLPTAPRYIDWGSR</sequence>
<comment type="caution">
    <text evidence="1">The sequence shown here is derived from an EMBL/GenBank/DDBJ whole genome shotgun (WGS) entry which is preliminary data.</text>
</comment>